<name>A0A1Y2SVZ1_9BIFI</name>
<sequence>MLEVCLNLDGSVKQSMRVKSILKNAGASYFADEPIRINQVKDGGAAVFFTSLVFLNADEASELIHVLARDEERSDE</sequence>
<dbReference type="AlphaFoldDB" id="A0A1Y2SVZ1"/>
<evidence type="ECO:0000313" key="2">
    <source>
        <dbReference type="Proteomes" id="UP000243540"/>
    </source>
</evidence>
<proteinExistence type="predicted"/>
<dbReference type="Proteomes" id="UP000243540">
    <property type="component" value="Unassembled WGS sequence"/>
</dbReference>
<dbReference type="STRING" id="1160091.B9T39_03815"/>
<reference evidence="1 2" key="1">
    <citation type="submission" date="2017-04" db="EMBL/GenBank/DDBJ databases">
        <title>Draft genome sequences of Alloscardovia macacae UMA81211 and UMA81212 isolated from the feces of a rhesus macaque (Macaca mulatta).</title>
        <authorList>
            <person name="Albert K."/>
            <person name="Sela D.A."/>
        </authorList>
    </citation>
    <scope>NUCLEOTIDE SEQUENCE [LARGE SCALE GENOMIC DNA]</scope>
    <source>
        <strain evidence="1 2">UMA81212</strain>
    </source>
</reference>
<protein>
    <submittedName>
        <fullName evidence="1">Uncharacterized protein</fullName>
    </submittedName>
</protein>
<evidence type="ECO:0000313" key="1">
    <source>
        <dbReference type="EMBL" id="OTA29255.1"/>
    </source>
</evidence>
<accession>A0A1Y2SVZ1</accession>
<organism evidence="1 2">
    <name type="scientific">Alloscardovia macacae</name>
    <dbReference type="NCBI Taxonomy" id="1160091"/>
    <lineage>
        <taxon>Bacteria</taxon>
        <taxon>Bacillati</taxon>
        <taxon>Actinomycetota</taxon>
        <taxon>Actinomycetes</taxon>
        <taxon>Bifidobacteriales</taxon>
        <taxon>Bifidobacteriaceae</taxon>
        <taxon>Alloscardovia</taxon>
    </lineage>
</organism>
<comment type="caution">
    <text evidence="1">The sequence shown here is derived from an EMBL/GenBank/DDBJ whole genome shotgun (WGS) entry which is preliminary data.</text>
</comment>
<gene>
    <name evidence="1" type="ORF">B9T39_03815</name>
</gene>
<dbReference type="EMBL" id="NEKC01000007">
    <property type="protein sequence ID" value="OTA29255.1"/>
    <property type="molecule type" value="Genomic_DNA"/>
</dbReference>
<dbReference type="RefSeq" id="WP_086114634.1">
    <property type="nucleotide sequence ID" value="NZ_NEKB01000003.1"/>
</dbReference>